<proteinExistence type="predicted"/>
<reference evidence="1" key="1">
    <citation type="submission" date="2016-10" db="EMBL/GenBank/DDBJ databases">
        <title>Sequence of Gallionella enrichment culture.</title>
        <authorList>
            <person name="Poehlein A."/>
            <person name="Muehling M."/>
            <person name="Daniel R."/>
        </authorList>
    </citation>
    <scope>NUCLEOTIDE SEQUENCE</scope>
</reference>
<comment type="caution">
    <text evidence="1">The sequence shown here is derived from an EMBL/GenBank/DDBJ whole genome shotgun (WGS) entry which is preliminary data.</text>
</comment>
<dbReference type="InterPro" id="IPR010708">
    <property type="entry name" value="5'(3')-deoxyribonucleotidase"/>
</dbReference>
<accession>A0A1J5SA02</accession>
<dbReference type="PANTHER" id="PTHR16504:SF4">
    <property type="entry name" value="5'(3')-DEOXYRIBONUCLEOTIDASE"/>
    <property type="match status" value="1"/>
</dbReference>
<dbReference type="InterPro" id="IPR036412">
    <property type="entry name" value="HAD-like_sf"/>
</dbReference>
<name>A0A1J5SA02_9ZZZZ</name>
<sequence length="227" mass="25853">MPLADYPELQTLSSHEKQELIDELRATIRPKRSFIFGVDLDGVVMDFYGGLRPIAATWLGRPVESLSEEFTYGLKEWGLLDRAEGYDLSYEALHRHAINQHELFLSGAPISGAAFQLRRLSRLGVHIRIITHRLYVGGLHEVTVMQTAQWLEKHDIPYIDLCFVKDKTSINADLYIDDSPSNIKAFERANRPCIVFENSTNRHLDAKLRARNWAEVYDLVAQAMGGV</sequence>
<dbReference type="GO" id="GO:0009223">
    <property type="term" value="P:pyrimidine deoxyribonucleotide catabolic process"/>
    <property type="evidence" value="ECO:0007669"/>
    <property type="project" value="TreeGrafter"/>
</dbReference>
<dbReference type="InterPro" id="IPR023214">
    <property type="entry name" value="HAD_sf"/>
</dbReference>
<dbReference type="EMBL" id="MLJW01000051">
    <property type="protein sequence ID" value="OIR05329.1"/>
    <property type="molecule type" value="Genomic_DNA"/>
</dbReference>
<evidence type="ECO:0000313" key="1">
    <source>
        <dbReference type="EMBL" id="OIR05329.1"/>
    </source>
</evidence>
<gene>
    <name evidence="1" type="ORF">GALL_126410</name>
</gene>
<dbReference type="PANTHER" id="PTHR16504">
    <property type="entry name" value="5'(3')-DEOXYRIBONUCLEOTIDASE"/>
    <property type="match status" value="1"/>
</dbReference>
<dbReference type="GO" id="GO:0008253">
    <property type="term" value="F:5'-nucleotidase activity"/>
    <property type="evidence" value="ECO:0007669"/>
    <property type="project" value="InterPro"/>
</dbReference>
<dbReference type="Gene3D" id="3.40.50.1000">
    <property type="entry name" value="HAD superfamily/HAD-like"/>
    <property type="match status" value="1"/>
</dbReference>
<organism evidence="1">
    <name type="scientific">mine drainage metagenome</name>
    <dbReference type="NCBI Taxonomy" id="410659"/>
    <lineage>
        <taxon>unclassified sequences</taxon>
        <taxon>metagenomes</taxon>
        <taxon>ecological metagenomes</taxon>
    </lineage>
</organism>
<dbReference type="SUPFAM" id="SSF56784">
    <property type="entry name" value="HAD-like"/>
    <property type="match status" value="1"/>
</dbReference>
<dbReference type="Pfam" id="PF06941">
    <property type="entry name" value="NT5C"/>
    <property type="match status" value="1"/>
</dbReference>
<protein>
    <submittedName>
        <fullName evidence="1">5' nucleotidase, deoxy (Pyrimidine), cytosolic type C protein</fullName>
    </submittedName>
</protein>
<dbReference type="AlphaFoldDB" id="A0A1J5SA02"/>